<dbReference type="RefSeq" id="XP_001471229.1">
    <property type="nucleotide sequence ID" value="XM_001471179.1"/>
</dbReference>
<proteinExistence type="predicted"/>
<protein>
    <submittedName>
        <fullName evidence="2">Uncharacterized protein</fullName>
    </submittedName>
</protein>
<feature type="compositionally biased region" description="Polar residues" evidence="1">
    <location>
        <begin position="129"/>
        <end position="147"/>
    </location>
</feature>
<evidence type="ECO:0000313" key="2">
    <source>
        <dbReference type="EMBL" id="EDK31881.1"/>
    </source>
</evidence>
<dbReference type="GeneID" id="7846893"/>
<feature type="region of interest" description="Disordered" evidence="1">
    <location>
        <begin position="129"/>
        <end position="190"/>
    </location>
</feature>
<gene>
    <name evidence="2" type="ORF">TTHERM_00429729</name>
</gene>
<dbReference type="KEGG" id="tet:TTHERM_00429729"/>
<feature type="region of interest" description="Disordered" evidence="1">
    <location>
        <begin position="1"/>
        <end position="24"/>
    </location>
</feature>
<feature type="region of interest" description="Disordered" evidence="1">
    <location>
        <begin position="231"/>
        <end position="250"/>
    </location>
</feature>
<evidence type="ECO:0000313" key="3">
    <source>
        <dbReference type="Proteomes" id="UP000009168"/>
    </source>
</evidence>
<accession>A4VEC8</accession>
<dbReference type="AlphaFoldDB" id="A4VEC8"/>
<dbReference type="Proteomes" id="UP000009168">
    <property type="component" value="Unassembled WGS sequence"/>
</dbReference>
<dbReference type="Pfam" id="PF14536">
    <property type="entry name" value="DUF4441"/>
    <property type="match status" value="1"/>
</dbReference>
<sequence length="614" mass="72476">MTNKKRNQNIGFSSHENANNIYNGNNNYNNNNYTVHEPKLNQIYADSIVKQIFVSSDQNPQLNENAQKKNLYEIPYQQQQQQLLHRQQQQEQIVQSQSNNYENNLNSQQDNYNTQTNIYYSKYIVNDSDYQGNSSTFNPSNNRSGYSENEFDNQEEYSSYLKSQRAKEERMQKKQQKKQKLIEQSQHLPKRLLRSQQNFNKSSNCIPDSDPSNQSLSTCLSYETTLSATESQSTLQRKMQEEQLSNKKSQNNYEITDFKQQNESYYQINLQNQQNDGVGFAVQSNLIKMPQVQDFSLEHISDSNNSNNNNSNNNIYYTNNLYNNNNNNNLYQQNEAIQGQLTSYDIIYSNSQIQNNQAIQKNKPSFQENRILQNNFDYRTFHYNQNEKNSSYTDIISYNASNASEQLVCSNQQLNSQINQIEYIEEIEDQNDLADALIGIDLQAVTKKNVVKNIMSAFKRFICYIFEYKQNEKQTALTVKHHLFTKQQIKIYFQDNQVLAQQSIELCKDIILNIFKNSHSIPTQTSEMDFFKKFKRYINHKQFNNSTISLLIRHENYGPIFKFYLENYIQKWIDNSLNSNQKSHEDIIKYILCSFSNFKLLDQFIYRCKKQTLN</sequence>
<reference evidence="3" key="1">
    <citation type="journal article" date="2006" name="PLoS Biol.">
        <title>Macronuclear genome sequence of the ciliate Tetrahymena thermophila, a model eukaryote.</title>
        <authorList>
            <person name="Eisen J.A."/>
            <person name="Coyne R.S."/>
            <person name="Wu M."/>
            <person name="Wu D."/>
            <person name="Thiagarajan M."/>
            <person name="Wortman J.R."/>
            <person name="Badger J.H."/>
            <person name="Ren Q."/>
            <person name="Amedeo P."/>
            <person name="Jones K.M."/>
            <person name="Tallon L.J."/>
            <person name="Delcher A.L."/>
            <person name="Salzberg S.L."/>
            <person name="Silva J.C."/>
            <person name="Haas B.J."/>
            <person name="Majoros W.H."/>
            <person name="Farzad M."/>
            <person name="Carlton J.M."/>
            <person name="Smith R.K. Jr."/>
            <person name="Garg J."/>
            <person name="Pearlman R.E."/>
            <person name="Karrer K.M."/>
            <person name="Sun L."/>
            <person name="Manning G."/>
            <person name="Elde N.C."/>
            <person name="Turkewitz A.P."/>
            <person name="Asai D.J."/>
            <person name="Wilkes D.E."/>
            <person name="Wang Y."/>
            <person name="Cai H."/>
            <person name="Collins K."/>
            <person name="Stewart B.A."/>
            <person name="Lee S.R."/>
            <person name="Wilamowska K."/>
            <person name="Weinberg Z."/>
            <person name="Ruzzo W.L."/>
            <person name="Wloga D."/>
            <person name="Gaertig J."/>
            <person name="Frankel J."/>
            <person name="Tsao C.-C."/>
            <person name="Gorovsky M.A."/>
            <person name="Keeling P.J."/>
            <person name="Waller R.F."/>
            <person name="Patron N.J."/>
            <person name="Cherry J.M."/>
            <person name="Stover N.A."/>
            <person name="Krieger C.J."/>
            <person name="del Toro C."/>
            <person name="Ryder H.F."/>
            <person name="Williamson S.C."/>
            <person name="Barbeau R.A."/>
            <person name="Hamilton E.P."/>
            <person name="Orias E."/>
        </authorList>
    </citation>
    <scope>NUCLEOTIDE SEQUENCE [LARGE SCALE GENOMIC DNA]</scope>
    <source>
        <strain evidence="3">SB210</strain>
    </source>
</reference>
<dbReference type="HOGENOM" id="CLU_445163_0_0_1"/>
<dbReference type="InterPro" id="IPR028008">
    <property type="entry name" value="DUF4441"/>
</dbReference>
<evidence type="ECO:0000256" key="1">
    <source>
        <dbReference type="SAM" id="MobiDB-lite"/>
    </source>
</evidence>
<keyword evidence="3" id="KW-1185">Reference proteome</keyword>
<name>A4VEC8_TETTS</name>
<organism evidence="2 3">
    <name type="scientific">Tetrahymena thermophila (strain SB210)</name>
    <dbReference type="NCBI Taxonomy" id="312017"/>
    <lineage>
        <taxon>Eukaryota</taxon>
        <taxon>Sar</taxon>
        <taxon>Alveolata</taxon>
        <taxon>Ciliophora</taxon>
        <taxon>Intramacronucleata</taxon>
        <taxon>Oligohymenophorea</taxon>
        <taxon>Hymenostomatida</taxon>
        <taxon>Tetrahymenina</taxon>
        <taxon>Tetrahymenidae</taxon>
        <taxon>Tetrahymena</taxon>
    </lineage>
</organism>
<dbReference type="InParanoid" id="A4VEC8"/>
<dbReference type="EMBL" id="GG662532">
    <property type="protein sequence ID" value="EDK31881.1"/>
    <property type="molecule type" value="Genomic_DNA"/>
</dbReference>